<dbReference type="InterPro" id="IPR036520">
    <property type="entry name" value="UPF0759_sf"/>
</dbReference>
<evidence type="ECO:0000313" key="2">
    <source>
        <dbReference type="Proteomes" id="UP000274346"/>
    </source>
</evidence>
<evidence type="ECO:0008006" key="3">
    <source>
        <dbReference type="Google" id="ProtNLM"/>
    </source>
</evidence>
<name>A0A3P8KVZ6_RAOTE</name>
<dbReference type="SUPFAM" id="SSF117396">
    <property type="entry name" value="TM1631-like"/>
    <property type="match status" value="1"/>
</dbReference>
<proteinExistence type="predicted"/>
<gene>
    <name evidence="1" type="primary">yecE_1</name>
    <name evidence="1" type="ORF">NCTC13098_02699</name>
</gene>
<sequence length="96" mass="10932">MVTAHHPLVRFIGSDDMAQNHELFRIWLQTLPKWSQSTTPYLFLHTPDIAHAPALVDTLWGRFTRGAARRRPGTVNSSADLSFLISCYDSRSHLTQ</sequence>
<dbReference type="KEGG" id="rtg:NCTC13098_02699"/>
<dbReference type="EMBL" id="LR131271">
    <property type="protein sequence ID" value="VDR26352.1"/>
    <property type="molecule type" value="Genomic_DNA"/>
</dbReference>
<protein>
    <recommendedName>
        <fullName evidence="3">DUF72 domain-containing protein</fullName>
    </recommendedName>
</protein>
<organism evidence="1 2">
    <name type="scientific">Raoultella terrigena</name>
    <name type="common">Klebsiella terrigena</name>
    <dbReference type="NCBI Taxonomy" id="577"/>
    <lineage>
        <taxon>Bacteria</taxon>
        <taxon>Pseudomonadati</taxon>
        <taxon>Pseudomonadota</taxon>
        <taxon>Gammaproteobacteria</taxon>
        <taxon>Enterobacterales</taxon>
        <taxon>Enterobacteriaceae</taxon>
        <taxon>Klebsiella/Raoultella group</taxon>
        <taxon>Raoultella</taxon>
    </lineage>
</organism>
<evidence type="ECO:0000313" key="1">
    <source>
        <dbReference type="EMBL" id="VDR26352.1"/>
    </source>
</evidence>
<reference evidence="1 2" key="1">
    <citation type="submission" date="2018-12" db="EMBL/GenBank/DDBJ databases">
        <authorList>
            <consortium name="Pathogen Informatics"/>
        </authorList>
    </citation>
    <scope>NUCLEOTIDE SEQUENCE [LARGE SCALE GENOMIC DNA]</scope>
    <source>
        <strain evidence="1 2">NCTC13098</strain>
    </source>
</reference>
<dbReference type="Proteomes" id="UP000274346">
    <property type="component" value="Chromosome"/>
</dbReference>
<accession>A0A3P8KVZ6</accession>
<dbReference type="AlphaFoldDB" id="A0A3P8KVZ6"/>